<dbReference type="RefSeq" id="WP_301888365.1">
    <property type="nucleotide sequence ID" value="NZ_BAAABW010000011.1"/>
</dbReference>
<name>A0ABN0WPY5_9ACTN</name>
<feature type="transmembrane region" description="Helical" evidence="1">
    <location>
        <begin position="17"/>
        <end position="36"/>
    </location>
</feature>
<keyword evidence="3" id="KW-1185">Reference proteome</keyword>
<comment type="caution">
    <text evidence="2">The sequence shown here is derived from an EMBL/GenBank/DDBJ whole genome shotgun (WGS) entry which is preliminary data.</text>
</comment>
<dbReference type="Proteomes" id="UP001500063">
    <property type="component" value="Unassembled WGS sequence"/>
</dbReference>
<dbReference type="EMBL" id="BAAABW010000011">
    <property type="protein sequence ID" value="GAA0343705.1"/>
    <property type="molecule type" value="Genomic_DNA"/>
</dbReference>
<keyword evidence="1" id="KW-1133">Transmembrane helix</keyword>
<evidence type="ECO:0000313" key="2">
    <source>
        <dbReference type="EMBL" id="GAA0343705.1"/>
    </source>
</evidence>
<proteinExistence type="predicted"/>
<sequence>MSAGTKHRTYGTVQTRLPWWGLVLPAVAFVTLFLLLSSPASAESGTAAGATGSLERVVQFVQHTLGG</sequence>
<accession>A0ABN0WPY5</accession>
<evidence type="ECO:0000313" key="3">
    <source>
        <dbReference type="Proteomes" id="UP001500063"/>
    </source>
</evidence>
<protein>
    <recommendedName>
        <fullName evidence="4">Secreted protein</fullName>
    </recommendedName>
</protein>
<keyword evidence="1" id="KW-0812">Transmembrane</keyword>
<evidence type="ECO:0008006" key="4">
    <source>
        <dbReference type="Google" id="ProtNLM"/>
    </source>
</evidence>
<reference evidence="2 3" key="1">
    <citation type="journal article" date="2019" name="Int. J. Syst. Evol. Microbiol.">
        <title>The Global Catalogue of Microorganisms (GCM) 10K type strain sequencing project: providing services to taxonomists for standard genome sequencing and annotation.</title>
        <authorList>
            <consortium name="The Broad Institute Genomics Platform"/>
            <consortium name="The Broad Institute Genome Sequencing Center for Infectious Disease"/>
            <person name="Wu L."/>
            <person name="Ma J."/>
        </authorList>
    </citation>
    <scope>NUCLEOTIDE SEQUENCE [LARGE SCALE GENOMIC DNA]</scope>
    <source>
        <strain evidence="2 3">JCM 4565</strain>
    </source>
</reference>
<keyword evidence="1" id="KW-0472">Membrane</keyword>
<evidence type="ECO:0000256" key="1">
    <source>
        <dbReference type="SAM" id="Phobius"/>
    </source>
</evidence>
<gene>
    <name evidence="2" type="ORF">GCM10010319_19750</name>
</gene>
<organism evidence="2 3">
    <name type="scientific">Streptomyces blastmyceticus</name>
    <dbReference type="NCBI Taxonomy" id="68180"/>
    <lineage>
        <taxon>Bacteria</taxon>
        <taxon>Bacillati</taxon>
        <taxon>Actinomycetota</taxon>
        <taxon>Actinomycetes</taxon>
        <taxon>Kitasatosporales</taxon>
        <taxon>Streptomycetaceae</taxon>
        <taxon>Streptomyces</taxon>
    </lineage>
</organism>